<feature type="non-terminal residue" evidence="1">
    <location>
        <position position="379"/>
    </location>
</feature>
<keyword evidence="2" id="KW-1185">Reference proteome</keyword>
<organism evidence="1 2">
    <name type="scientific">Linderina macrospora</name>
    <dbReference type="NCBI Taxonomy" id="4868"/>
    <lineage>
        <taxon>Eukaryota</taxon>
        <taxon>Fungi</taxon>
        <taxon>Fungi incertae sedis</taxon>
        <taxon>Zoopagomycota</taxon>
        <taxon>Kickxellomycotina</taxon>
        <taxon>Kickxellomycetes</taxon>
        <taxon>Kickxellales</taxon>
        <taxon>Kickxellaceae</taxon>
        <taxon>Linderina</taxon>
    </lineage>
</organism>
<dbReference type="Proteomes" id="UP001150603">
    <property type="component" value="Unassembled WGS sequence"/>
</dbReference>
<dbReference type="EMBL" id="JANBPW010004102">
    <property type="protein sequence ID" value="KAJ1935835.1"/>
    <property type="molecule type" value="Genomic_DNA"/>
</dbReference>
<sequence>TKRSKKSLLEQIADISDPKPKDFDIENADLNDAANDQGSDSEFESDDEELRRGHYIEMGKSSLRQQQGIGNLGPKYTGSRTSRKELYGSDDDESDEEIESDNDNESLSEAEEDEERTAMIAQDSDDDGVDDSEDSDEGDSDGDMGFNNTAGAEAAQEQDRVREDIRKLEEGERALLQSITQTAKSDVEKGHHVLNQTRLWEGALDARIRVQKIVTAADELPAFDQFESLVESRFGNDTEADEINELEKARQSIMLLIGSLVELRRALAEQHPVVKKTIAGQKRKSDDDNDDDDEVEAMWSELEEARSGFQPFRDESLEKWGNKVQVSAGVTSSKKFKAVNQGIMHQISQALASEERLVERTQLKRTEYKIIGQSDSSDK</sequence>
<name>A0ACC1J3B9_9FUNG</name>
<gene>
    <name evidence="1" type="primary">BFR2</name>
    <name evidence="1" type="ORF">FBU59_005257</name>
</gene>
<comment type="caution">
    <text evidence="1">The sequence shown here is derived from an EMBL/GenBank/DDBJ whole genome shotgun (WGS) entry which is preliminary data.</text>
</comment>
<evidence type="ECO:0000313" key="2">
    <source>
        <dbReference type="Proteomes" id="UP001150603"/>
    </source>
</evidence>
<protein>
    <submittedName>
        <fullName evidence="1">rRNA-processing protein bfr2</fullName>
    </submittedName>
</protein>
<proteinExistence type="predicted"/>
<reference evidence="1" key="1">
    <citation type="submission" date="2022-07" db="EMBL/GenBank/DDBJ databases">
        <title>Phylogenomic reconstructions and comparative analyses of Kickxellomycotina fungi.</title>
        <authorList>
            <person name="Reynolds N.K."/>
            <person name="Stajich J.E."/>
            <person name="Barry K."/>
            <person name="Grigoriev I.V."/>
            <person name="Crous P."/>
            <person name="Smith M.E."/>
        </authorList>
    </citation>
    <scope>NUCLEOTIDE SEQUENCE</scope>
    <source>
        <strain evidence="1">NRRL 5244</strain>
    </source>
</reference>
<accession>A0ACC1J3B9</accession>
<feature type="non-terminal residue" evidence="1">
    <location>
        <position position="1"/>
    </location>
</feature>
<evidence type="ECO:0000313" key="1">
    <source>
        <dbReference type="EMBL" id="KAJ1935835.1"/>
    </source>
</evidence>